<evidence type="ECO:0000313" key="2">
    <source>
        <dbReference type="Proteomes" id="UP000245626"/>
    </source>
</evidence>
<organism evidence="1 2">
    <name type="scientific">Violaceomyces palustris</name>
    <dbReference type="NCBI Taxonomy" id="1673888"/>
    <lineage>
        <taxon>Eukaryota</taxon>
        <taxon>Fungi</taxon>
        <taxon>Dikarya</taxon>
        <taxon>Basidiomycota</taxon>
        <taxon>Ustilaginomycotina</taxon>
        <taxon>Ustilaginomycetes</taxon>
        <taxon>Violaceomycetales</taxon>
        <taxon>Violaceomycetaceae</taxon>
        <taxon>Violaceomyces</taxon>
    </lineage>
</organism>
<protein>
    <submittedName>
        <fullName evidence="1">Cytochrome P450</fullName>
    </submittedName>
</protein>
<dbReference type="EMBL" id="KZ819690">
    <property type="protein sequence ID" value="PWN54241.1"/>
    <property type="molecule type" value="Genomic_DNA"/>
</dbReference>
<dbReference type="Proteomes" id="UP000245626">
    <property type="component" value="Unassembled WGS sequence"/>
</dbReference>
<keyword evidence="2" id="KW-1185">Reference proteome</keyword>
<name>A0ACD0P8D8_9BASI</name>
<accession>A0ACD0P8D8</accession>
<evidence type="ECO:0000313" key="1">
    <source>
        <dbReference type="EMBL" id="PWN54241.1"/>
    </source>
</evidence>
<reference evidence="1 2" key="1">
    <citation type="journal article" date="2018" name="Mol. Biol. Evol.">
        <title>Broad Genomic Sampling Reveals a Smut Pathogenic Ancestry of the Fungal Clade Ustilaginomycotina.</title>
        <authorList>
            <person name="Kijpornyongpan T."/>
            <person name="Mondo S.J."/>
            <person name="Barry K."/>
            <person name="Sandor L."/>
            <person name="Lee J."/>
            <person name="Lipzen A."/>
            <person name="Pangilinan J."/>
            <person name="LaButti K."/>
            <person name="Hainaut M."/>
            <person name="Henrissat B."/>
            <person name="Grigoriev I.V."/>
            <person name="Spatafora J.W."/>
            <person name="Aime M.C."/>
        </authorList>
    </citation>
    <scope>NUCLEOTIDE SEQUENCE [LARGE SCALE GENOMIC DNA]</scope>
    <source>
        <strain evidence="1 2">SA 807</strain>
    </source>
</reference>
<sequence length="594" mass="67294">MKGPGWRSDAKVDPSQLCLLPSISILLCILLALFLIPSSRFATFESKGSKRWRWWSSPRPRHRLGLPPNPPLSVLSELSSGRVGDVFEAYRSTGSEILCIPPLSLHRPSSLLLIPFSCLFWIVTIGFGWISPTYQEQGKGSSEAIIILNSERSATELLDARSGLYSDRPKAVMGNLLRSGGLSVPFTSYGPLFRKHRRAFCEAFSKLAIPRYDENVKEDLRVLLVDLVRISEEVGEGGGGGGLGWSQEVYRFVTSQTMNTVFGRRVGGELEKDRFVNLARKCNENFFQFNRPGAGFLVDRFPWLTNLPYLVNPWKRMCRPWFEKELELFRTEMKEAATSPTRRRANLARRVYETMEETGLTESQAAYLCGTMYGASVDTTFQALSVFFLASANHWEKLKEAREEVDDVVGATRPPDHSDLERLERCRALVKEVVRWRPFAHGAAPHRVMEEDEYRGMRVPKGSTVYGNVWAIHQDPLLYPDPESFQPDRYLAGNTKGIRRERFHSKRDLFSFGFGRRICPGESSSAPLTFSPFPATRIYSIPPSFPHRQLAMRTLTLTVATILWGFEIRAPLDAETGEEIKLDESAFKTDSLSR</sequence>
<gene>
    <name evidence="1" type="ORF">IE53DRAFT_308693</name>
</gene>
<proteinExistence type="predicted"/>